<dbReference type="Proteomes" id="UP001139308">
    <property type="component" value="Unassembled WGS sequence"/>
</dbReference>
<sequence length="82" mass="9038">MKKYCLVVCAGIGNLQTVPIWRGVVKFGVTVSAWRAHVDRERIEESLTLELTGITPARLEEFVSYLTDGDALIRASITSVSV</sequence>
<proteinExistence type="predicted"/>
<name>A0A9X1RT49_9BURK</name>
<evidence type="ECO:0000313" key="1">
    <source>
        <dbReference type="EMBL" id="MCG5075377.1"/>
    </source>
</evidence>
<protein>
    <submittedName>
        <fullName evidence="1">Uncharacterized protein</fullName>
    </submittedName>
</protein>
<evidence type="ECO:0000313" key="2">
    <source>
        <dbReference type="Proteomes" id="UP001139308"/>
    </source>
</evidence>
<gene>
    <name evidence="1" type="ORF">L5014_18735</name>
</gene>
<dbReference type="EMBL" id="JAKLJA010000015">
    <property type="protein sequence ID" value="MCG5075377.1"/>
    <property type="molecule type" value="Genomic_DNA"/>
</dbReference>
<dbReference type="RefSeq" id="WP_238465237.1">
    <property type="nucleotide sequence ID" value="NZ_JAKLJA010000015.1"/>
</dbReference>
<dbReference type="AlphaFoldDB" id="A0A9X1RT49"/>
<reference evidence="1" key="1">
    <citation type="submission" date="2022-01" db="EMBL/GenBank/DDBJ databases">
        <title>Genome sequence and assembly of Parabukholderia sp. RG36.</title>
        <authorList>
            <person name="Chhetri G."/>
        </authorList>
    </citation>
    <scope>NUCLEOTIDE SEQUENCE</scope>
    <source>
        <strain evidence="1">RG36</strain>
    </source>
</reference>
<accession>A0A9X1RT49</accession>
<comment type="caution">
    <text evidence="1">The sequence shown here is derived from an EMBL/GenBank/DDBJ whole genome shotgun (WGS) entry which is preliminary data.</text>
</comment>
<keyword evidence="2" id="KW-1185">Reference proteome</keyword>
<organism evidence="1 2">
    <name type="scientific">Paraburkholderia tagetis</name>
    <dbReference type="NCBI Taxonomy" id="2913261"/>
    <lineage>
        <taxon>Bacteria</taxon>
        <taxon>Pseudomonadati</taxon>
        <taxon>Pseudomonadota</taxon>
        <taxon>Betaproteobacteria</taxon>
        <taxon>Burkholderiales</taxon>
        <taxon>Burkholderiaceae</taxon>
        <taxon>Paraburkholderia</taxon>
    </lineage>
</organism>